<keyword evidence="8" id="KW-1133">Transmembrane helix</keyword>
<dbReference type="HOGENOM" id="CLU_001570_2_3_1"/>
<reference evidence="15 16" key="1">
    <citation type="submission" date="2014-04" db="EMBL/GenBank/DDBJ databases">
        <authorList>
            <consortium name="DOE Joint Genome Institute"/>
            <person name="Kuo A."/>
            <person name="Kohler A."/>
            <person name="Nagy L.G."/>
            <person name="Floudas D."/>
            <person name="Copeland A."/>
            <person name="Barry K.W."/>
            <person name="Cichocki N."/>
            <person name="Veneault-Fourrey C."/>
            <person name="LaButti K."/>
            <person name="Lindquist E.A."/>
            <person name="Lipzen A."/>
            <person name="Lundell T."/>
            <person name="Morin E."/>
            <person name="Murat C."/>
            <person name="Sun H."/>
            <person name="Tunlid A."/>
            <person name="Henrissat B."/>
            <person name="Grigoriev I.V."/>
            <person name="Hibbett D.S."/>
            <person name="Martin F."/>
            <person name="Nordberg H.P."/>
            <person name="Cantor M.N."/>
            <person name="Hua S.X."/>
        </authorList>
    </citation>
    <scope>NUCLEOTIDE SEQUENCE [LARGE SCALE GENOMIC DNA]</scope>
    <source>
        <strain evidence="15 16">Foug A</strain>
    </source>
</reference>
<protein>
    <recommendedName>
        <fullName evidence="17">Cytochrome P450</fullName>
    </recommendedName>
</protein>
<evidence type="ECO:0000256" key="6">
    <source>
        <dbReference type="ARBA" id="ARBA00022692"/>
    </source>
</evidence>
<evidence type="ECO:0000256" key="8">
    <source>
        <dbReference type="ARBA" id="ARBA00022989"/>
    </source>
</evidence>
<dbReference type="Pfam" id="PF00067">
    <property type="entry name" value="p450"/>
    <property type="match status" value="1"/>
</dbReference>
<accession>A0A0C3EKL6</accession>
<name>A0A0C3EKL6_9AGAM</name>
<evidence type="ECO:0000256" key="10">
    <source>
        <dbReference type="ARBA" id="ARBA00023004"/>
    </source>
</evidence>
<comment type="pathway">
    <text evidence="3">Secondary metabolite biosynthesis.</text>
</comment>
<evidence type="ECO:0000256" key="3">
    <source>
        <dbReference type="ARBA" id="ARBA00005179"/>
    </source>
</evidence>
<dbReference type="STRING" id="1036808.A0A0C3EKL6"/>
<feature type="binding site" description="axial binding residue" evidence="13">
    <location>
        <position position="432"/>
    </location>
    <ligand>
        <name>heme</name>
        <dbReference type="ChEBI" id="CHEBI:30413"/>
    </ligand>
    <ligandPart>
        <name>Fe</name>
        <dbReference type="ChEBI" id="CHEBI:18248"/>
    </ligandPart>
</feature>
<evidence type="ECO:0000256" key="12">
    <source>
        <dbReference type="ARBA" id="ARBA00023136"/>
    </source>
</evidence>
<dbReference type="InterPro" id="IPR036396">
    <property type="entry name" value="Cyt_P450_sf"/>
</dbReference>
<dbReference type="Gene3D" id="1.10.630.10">
    <property type="entry name" value="Cytochrome P450"/>
    <property type="match status" value="1"/>
</dbReference>
<evidence type="ECO:0008006" key="17">
    <source>
        <dbReference type="Google" id="ProtNLM"/>
    </source>
</evidence>
<dbReference type="GO" id="GO:0004497">
    <property type="term" value="F:monooxygenase activity"/>
    <property type="evidence" value="ECO:0007669"/>
    <property type="project" value="UniProtKB-KW"/>
</dbReference>
<dbReference type="PROSITE" id="PS00086">
    <property type="entry name" value="CYTOCHROME_P450"/>
    <property type="match status" value="1"/>
</dbReference>
<evidence type="ECO:0000256" key="9">
    <source>
        <dbReference type="ARBA" id="ARBA00023002"/>
    </source>
</evidence>
<keyword evidence="5 13" id="KW-0349">Heme</keyword>
<proteinExistence type="inferred from homology"/>
<evidence type="ECO:0000256" key="1">
    <source>
        <dbReference type="ARBA" id="ARBA00001971"/>
    </source>
</evidence>
<keyword evidence="11 14" id="KW-0503">Monooxygenase</keyword>
<dbReference type="PRINTS" id="PR00463">
    <property type="entry name" value="EP450I"/>
</dbReference>
<dbReference type="InterPro" id="IPR017972">
    <property type="entry name" value="Cyt_P450_CS"/>
</dbReference>
<dbReference type="EMBL" id="KN822009">
    <property type="protein sequence ID" value="KIM68481.1"/>
    <property type="molecule type" value="Genomic_DNA"/>
</dbReference>
<comment type="similarity">
    <text evidence="4 14">Belongs to the cytochrome P450 family.</text>
</comment>
<comment type="cofactor">
    <cofactor evidence="1 13">
        <name>heme</name>
        <dbReference type="ChEBI" id="CHEBI:30413"/>
    </cofactor>
</comment>
<comment type="subcellular location">
    <subcellularLocation>
        <location evidence="2">Membrane</location>
        <topology evidence="2">Single-pass membrane protein</topology>
    </subcellularLocation>
</comment>
<evidence type="ECO:0000313" key="15">
    <source>
        <dbReference type="EMBL" id="KIM68481.1"/>
    </source>
</evidence>
<dbReference type="PANTHER" id="PTHR46300:SF2">
    <property type="entry name" value="CYTOCHROME P450 MONOOXYGENASE ALNH-RELATED"/>
    <property type="match status" value="1"/>
</dbReference>
<keyword evidence="6" id="KW-0812">Transmembrane</keyword>
<sequence>MTSSLSMGAACAIMIGLWLAFRMIRGKPDLPYPPGPIQLPIIGNALDIDLKEPHVRYTEWGKTYGDIAYSRIFGQDFIIVNSERIAQILADRSSTYSDRPHSPLYRIFGTDHMTPVLMYGSEWRMHRKLLHPSLRHDIVDRYHELHLSNACQLLENMRRDSLNFCGHFDHYTGATALEFTYGRRVDGKDDHVIKLASGLAEIMAKGMTGDRMGLLMALPILEYLPTWFPGAGFKREARRCKDMIKSVSELPFALAKKQMESTSLQPSLIADILAYGGVEDSAAQETATGIFIAAAESSSAALKVLVLAMVLNPDVQAKVHAELDTVVGKGVLPTFEDQQRLPYLQATIYEVLRWKPVFPLGVPHATTASDVYEGYYIPKGCIVIFNNWAMRASEYTDPERFDPSRHLTLEGQVKPEAKQSISKYFGFGRRHCPGRFFAENTLWAAAAVILCALRFEKAKDPAGRDIDVEPLFRHGTVSHPAPFKCSITSRFSKQ</sequence>
<dbReference type="GO" id="GO:0005506">
    <property type="term" value="F:iron ion binding"/>
    <property type="evidence" value="ECO:0007669"/>
    <property type="project" value="InterPro"/>
</dbReference>
<evidence type="ECO:0000256" key="5">
    <source>
        <dbReference type="ARBA" id="ARBA00022617"/>
    </source>
</evidence>
<dbReference type="Proteomes" id="UP000053989">
    <property type="component" value="Unassembled WGS sequence"/>
</dbReference>
<keyword evidence="7 13" id="KW-0479">Metal-binding</keyword>
<dbReference type="OrthoDB" id="2789670at2759"/>
<dbReference type="AlphaFoldDB" id="A0A0C3EKL6"/>
<dbReference type="GO" id="GO:0016705">
    <property type="term" value="F:oxidoreductase activity, acting on paired donors, with incorporation or reduction of molecular oxygen"/>
    <property type="evidence" value="ECO:0007669"/>
    <property type="project" value="InterPro"/>
</dbReference>
<dbReference type="InterPro" id="IPR002401">
    <property type="entry name" value="Cyt_P450_E_grp-I"/>
</dbReference>
<dbReference type="PANTHER" id="PTHR46300">
    <property type="entry name" value="P450, PUTATIVE (EUROFUNG)-RELATED-RELATED"/>
    <property type="match status" value="1"/>
</dbReference>
<keyword evidence="16" id="KW-1185">Reference proteome</keyword>
<dbReference type="GO" id="GO:0016020">
    <property type="term" value="C:membrane"/>
    <property type="evidence" value="ECO:0007669"/>
    <property type="project" value="UniProtKB-SubCell"/>
</dbReference>
<dbReference type="SUPFAM" id="SSF48264">
    <property type="entry name" value="Cytochrome P450"/>
    <property type="match status" value="1"/>
</dbReference>
<organism evidence="15 16">
    <name type="scientific">Scleroderma citrinum Foug A</name>
    <dbReference type="NCBI Taxonomy" id="1036808"/>
    <lineage>
        <taxon>Eukaryota</taxon>
        <taxon>Fungi</taxon>
        <taxon>Dikarya</taxon>
        <taxon>Basidiomycota</taxon>
        <taxon>Agaricomycotina</taxon>
        <taxon>Agaricomycetes</taxon>
        <taxon>Agaricomycetidae</taxon>
        <taxon>Boletales</taxon>
        <taxon>Sclerodermatineae</taxon>
        <taxon>Sclerodermataceae</taxon>
        <taxon>Scleroderma</taxon>
    </lineage>
</organism>
<evidence type="ECO:0000256" key="14">
    <source>
        <dbReference type="RuleBase" id="RU000461"/>
    </source>
</evidence>
<evidence type="ECO:0000256" key="11">
    <source>
        <dbReference type="ARBA" id="ARBA00023033"/>
    </source>
</evidence>
<dbReference type="InParanoid" id="A0A0C3EKL6"/>
<gene>
    <name evidence="15" type="ORF">SCLCIDRAFT_955299</name>
</gene>
<evidence type="ECO:0000256" key="13">
    <source>
        <dbReference type="PIRSR" id="PIRSR602401-1"/>
    </source>
</evidence>
<dbReference type="InterPro" id="IPR050364">
    <property type="entry name" value="Cytochrome_P450_fung"/>
</dbReference>
<dbReference type="CDD" id="cd11065">
    <property type="entry name" value="CYP64-like"/>
    <property type="match status" value="1"/>
</dbReference>
<keyword evidence="12" id="KW-0472">Membrane</keyword>
<evidence type="ECO:0000256" key="2">
    <source>
        <dbReference type="ARBA" id="ARBA00004167"/>
    </source>
</evidence>
<evidence type="ECO:0000313" key="16">
    <source>
        <dbReference type="Proteomes" id="UP000053989"/>
    </source>
</evidence>
<keyword evidence="10 13" id="KW-0408">Iron</keyword>
<evidence type="ECO:0000256" key="4">
    <source>
        <dbReference type="ARBA" id="ARBA00010617"/>
    </source>
</evidence>
<dbReference type="InterPro" id="IPR001128">
    <property type="entry name" value="Cyt_P450"/>
</dbReference>
<evidence type="ECO:0000256" key="7">
    <source>
        <dbReference type="ARBA" id="ARBA00022723"/>
    </source>
</evidence>
<reference evidence="16" key="2">
    <citation type="submission" date="2015-01" db="EMBL/GenBank/DDBJ databases">
        <title>Evolutionary Origins and Diversification of the Mycorrhizal Mutualists.</title>
        <authorList>
            <consortium name="DOE Joint Genome Institute"/>
            <consortium name="Mycorrhizal Genomics Consortium"/>
            <person name="Kohler A."/>
            <person name="Kuo A."/>
            <person name="Nagy L.G."/>
            <person name="Floudas D."/>
            <person name="Copeland A."/>
            <person name="Barry K.W."/>
            <person name="Cichocki N."/>
            <person name="Veneault-Fourrey C."/>
            <person name="LaButti K."/>
            <person name="Lindquist E.A."/>
            <person name="Lipzen A."/>
            <person name="Lundell T."/>
            <person name="Morin E."/>
            <person name="Murat C."/>
            <person name="Riley R."/>
            <person name="Ohm R."/>
            <person name="Sun H."/>
            <person name="Tunlid A."/>
            <person name="Henrissat B."/>
            <person name="Grigoriev I.V."/>
            <person name="Hibbett D.S."/>
            <person name="Martin F."/>
        </authorList>
    </citation>
    <scope>NUCLEOTIDE SEQUENCE [LARGE SCALE GENOMIC DNA]</scope>
    <source>
        <strain evidence="16">Foug A</strain>
    </source>
</reference>
<keyword evidence="9 14" id="KW-0560">Oxidoreductase</keyword>
<dbReference type="GO" id="GO:0020037">
    <property type="term" value="F:heme binding"/>
    <property type="evidence" value="ECO:0007669"/>
    <property type="project" value="InterPro"/>
</dbReference>